<sequence>MKKKMAVLSAALMIFACNAIPIMADDHASSFADLSDHWAKNSVAIAIAKKYVDGYGDGTFRPENYVSTAEFIKMVVTATKLPVTGNTEGREWYVPYVKAAVDKGIVQEDSVNIDVLNMPISRVEMSKIAVRATDPTLQQKYVNLNNQGAMFTAASKGLIQGLAKGELAPDGSTTRAQSVTIIERILSLNSGEKLETDKLAISNAELAFKRTNLFSMIPVFGGKQYDENMWNPSKLVMETPDGKYKGVIDQIIAIDMANPNDPNWEAAGDISNLKWWVPGTTTANSYIKDYPDSYLIVVKRHVEFSKDPNAYGDMPPFLNFYGIKSPDLSAANKGTLNSIAEVFVIKPGDTSMYIIPKSGFKTNVSVQLDISAPAIPPQKDYGRTIVDILAPKTN</sequence>
<proteinExistence type="predicted"/>
<organism evidence="3 4">
    <name type="scientific">Paenibacillus sedimenti</name>
    <dbReference type="NCBI Taxonomy" id="2770274"/>
    <lineage>
        <taxon>Bacteria</taxon>
        <taxon>Bacillati</taxon>
        <taxon>Bacillota</taxon>
        <taxon>Bacilli</taxon>
        <taxon>Bacillales</taxon>
        <taxon>Paenibacillaceae</taxon>
        <taxon>Paenibacillus</taxon>
    </lineage>
</organism>
<reference evidence="3" key="1">
    <citation type="submission" date="2020-09" db="EMBL/GenBank/DDBJ databases">
        <title>Draft Genome Sequence of Paenibacillus sp. WST5.</title>
        <authorList>
            <person name="Bao Z."/>
        </authorList>
    </citation>
    <scope>NUCLEOTIDE SEQUENCE</scope>
    <source>
        <strain evidence="3">WST5</strain>
    </source>
</reference>
<protein>
    <submittedName>
        <fullName evidence="3">S-layer homology domain-containing protein</fullName>
    </submittedName>
</protein>
<dbReference type="Proteomes" id="UP000650466">
    <property type="component" value="Unassembled WGS sequence"/>
</dbReference>
<comment type="caution">
    <text evidence="3">The sequence shown here is derived from an EMBL/GenBank/DDBJ whole genome shotgun (WGS) entry which is preliminary data.</text>
</comment>
<keyword evidence="4" id="KW-1185">Reference proteome</keyword>
<dbReference type="PROSITE" id="PS51257">
    <property type="entry name" value="PROKAR_LIPOPROTEIN"/>
    <property type="match status" value="1"/>
</dbReference>
<evidence type="ECO:0000256" key="1">
    <source>
        <dbReference type="SAM" id="SignalP"/>
    </source>
</evidence>
<gene>
    <name evidence="3" type="ORF">ICC18_13230</name>
</gene>
<feature type="signal peptide" evidence="1">
    <location>
        <begin position="1"/>
        <end position="24"/>
    </location>
</feature>
<dbReference type="AlphaFoldDB" id="A0A926KQI5"/>
<evidence type="ECO:0000313" key="3">
    <source>
        <dbReference type="EMBL" id="MBD0381081.1"/>
    </source>
</evidence>
<dbReference type="Pfam" id="PF00395">
    <property type="entry name" value="SLH"/>
    <property type="match status" value="2"/>
</dbReference>
<feature type="domain" description="SLH" evidence="2">
    <location>
        <begin position="133"/>
        <end position="196"/>
    </location>
</feature>
<feature type="chain" id="PRO_5036719767" evidence="1">
    <location>
        <begin position="25"/>
        <end position="394"/>
    </location>
</feature>
<dbReference type="PROSITE" id="PS51272">
    <property type="entry name" value="SLH"/>
    <property type="match status" value="2"/>
</dbReference>
<name>A0A926KQI5_9BACL</name>
<keyword evidence="1" id="KW-0732">Signal</keyword>
<dbReference type="InterPro" id="IPR001119">
    <property type="entry name" value="SLH_dom"/>
</dbReference>
<dbReference type="EMBL" id="JACVVD010000004">
    <property type="protein sequence ID" value="MBD0381081.1"/>
    <property type="molecule type" value="Genomic_DNA"/>
</dbReference>
<evidence type="ECO:0000313" key="4">
    <source>
        <dbReference type="Proteomes" id="UP000650466"/>
    </source>
</evidence>
<feature type="domain" description="SLH" evidence="2">
    <location>
        <begin position="26"/>
        <end position="89"/>
    </location>
</feature>
<accession>A0A926KQI5</accession>
<evidence type="ECO:0000259" key="2">
    <source>
        <dbReference type="PROSITE" id="PS51272"/>
    </source>
</evidence>
<dbReference type="RefSeq" id="WP_188174889.1">
    <property type="nucleotide sequence ID" value="NZ_JACVVD010000004.1"/>
</dbReference>